<keyword evidence="3" id="KW-0808">Transferase</keyword>
<dbReference type="PANTHER" id="PTHR34388">
    <property type="entry name" value="DNA POLYMERASE III SUBUNIT DELTA"/>
    <property type="match status" value="1"/>
</dbReference>
<comment type="catalytic activity">
    <reaction evidence="8">
        <text>DNA(n) + a 2'-deoxyribonucleoside 5'-triphosphate = DNA(n+1) + diphosphate</text>
        <dbReference type="Rhea" id="RHEA:22508"/>
        <dbReference type="Rhea" id="RHEA-COMP:17339"/>
        <dbReference type="Rhea" id="RHEA-COMP:17340"/>
        <dbReference type="ChEBI" id="CHEBI:33019"/>
        <dbReference type="ChEBI" id="CHEBI:61560"/>
        <dbReference type="ChEBI" id="CHEBI:173112"/>
        <dbReference type="EC" id="2.7.7.7"/>
    </reaction>
</comment>
<dbReference type="OrthoDB" id="9775929at2"/>
<dbReference type="Gene3D" id="1.10.8.60">
    <property type="match status" value="1"/>
</dbReference>
<reference evidence="12" key="1">
    <citation type="submission" date="2016-07" db="EMBL/GenBank/DDBJ databases">
        <authorList>
            <person name="Florea S."/>
            <person name="Webb J.S."/>
            <person name="Jaromczyk J."/>
            <person name="Schardl C.L."/>
        </authorList>
    </citation>
    <scope>NUCLEOTIDE SEQUENCE [LARGE SCALE GENOMIC DNA]</scope>
    <source>
        <strain evidence="12">Z6</strain>
    </source>
</reference>
<dbReference type="EC" id="2.7.7.7" evidence="1"/>
<evidence type="ECO:0000256" key="7">
    <source>
        <dbReference type="ARBA" id="ARBA00034754"/>
    </source>
</evidence>
<dbReference type="AlphaFoldDB" id="A0A1C0A531"/>
<accession>A0A1C0A531</accession>
<comment type="similarity">
    <text evidence="7">Belongs to the DNA polymerase HolA subunit family.</text>
</comment>
<feature type="domain" description="DNA polymerase III delta N-terminal" evidence="9">
    <location>
        <begin position="18"/>
        <end position="134"/>
    </location>
</feature>
<gene>
    <name evidence="11" type="ORF">U472_12780</name>
</gene>
<name>A0A1C0A531_9FIRM</name>
<evidence type="ECO:0000256" key="3">
    <source>
        <dbReference type="ARBA" id="ARBA00022679"/>
    </source>
</evidence>
<dbReference type="InterPro" id="IPR048466">
    <property type="entry name" value="DNA_pol3_delta-like_C"/>
</dbReference>
<organism evidence="11 12">
    <name type="scientific">Orenia metallireducens</name>
    <dbReference type="NCBI Taxonomy" id="1413210"/>
    <lineage>
        <taxon>Bacteria</taxon>
        <taxon>Bacillati</taxon>
        <taxon>Bacillota</taxon>
        <taxon>Clostridia</taxon>
        <taxon>Halanaerobiales</taxon>
        <taxon>Halobacteroidaceae</taxon>
        <taxon>Orenia</taxon>
    </lineage>
</organism>
<evidence type="ECO:0000259" key="9">
    <source>
        <dbReference type="Pfam" id="PF06144"/>
    </source>
</evidence>
<dbReference type="EMBL" id="LWDV01000010">
    <property type="protein sequence ID" value="OCL25235.1"/>
    <property type="molecule type" value="Genomic_DNA"/>
</dbReference>
<keyword evidence="6" id="KW-0239">DNA-directed DNA polymerase</keyword>
<dbReference type="Gene3D" id="3.40.50.300">
    <property type="entry name" value="P-loop containing nucleotide triphosphate hydrolases"/>
    <property type="match status" value="1"/>
</dbReference>
<dbReference type="GO" id="GO:0003677">
    <property type="term" value="F:DNA binding"/>
    <property type="evidence" value="ECO:0007669"/>
    <property type="project" value="InterPro"/>
</dbReference>
<evidence type="ECO:0000259" key="10">
    <source>
        <dbReference type="Pfam" id="PF21694"/>
    </source>
</evidence>
<dbReference type="InterPro" id="IPR027417">
    <property type="entry name" value="P-loop_NTPase"/>
</dbReference>
<dbReference type="SUPFAM" id="SSF48019">
    <property type="entry name" value="post-AAA+ oligomerization domain-like"/>
    <property type="match status" value="1"/>
</dbReference>
<evidence type="ECO:0000256" key="5">
    <source>
        <dbReference type="ARBA" id="ARBA00022705"/>
    </source>
</evidence>
<dbReference type="InterPro" id="IPR010372">
    <property type="entry name" value="DNA_pol3_delta_N"/>
</dbReference>
<dbReference type="SUPFAM" id="SSF52540">
    <property type="entry name" value="P-loop containing nucleoside triphosphate hydrolases"/>
    <property type="match status" value="1"/>
</dbReference>
<evidence type="ECO:0000256" key="6">
    <source>
        <dbReference type="ARBA" id="ARBA00022932"/>
    </source>
</evidence>
<dbReference type="Pfam" id="PF06144">
    <property type="entry name" value="DNA_pol3_delta"/>
    <property type="match status" value="1"/>
</dbReference>
<dbReference type="PANTHER" id="PTHR34388:SF1">
    <property type="entry name" value="DNA POLYMERASE III SUBUNIT DELTA"/>
    <property type="match status" value="1"/>
</dbReference>
<feature type="domain" description="DNA polymerase III delta subunit-like C-terminal" evidence="10">
    <location>
        <begin position="213"/>
        <end position="331"/>
    </location>
</feature>
<dbReference type="InterPro" id="IPR008921">
    <property type="entry name" value="DNA_pol3_clamp-load_cplx_C"/>
</dbReference>
<keyword evidence="4" id="KW-0548">Nucleotidyltransferase</keyword>
<comment type="caution">
    <text evidence="11">The sequence shown here is derived from an EMBL/GenBank/DDBJ whole genome shotgun (WGS) entry which is preliminary data.</text>
</comment>
<proteinExistence type="inferred from homology"/>
<reference evidence="11 12" key="2">
    <citation type="submission" date="2016-08" db="EMBL/GenBank/DDBJ databases">
        <title>Orenia metallireducens sp. nov. strain Z6, a Novel Metal-reducing Firmicute from the Deep Subsurface.</title>
        <authorList>
            <person name="Maxim B.I."/>
            <person name="Kenneth K."/>
            <person name="Flynn T.M."/>
            <person name="Oloughlin E.J."/>
            <person name="Locke R.A."/>
            <person name="Weber J.R."/>
            <person name="Egan S.M."/>
            <person name="Mackie R.I."/>
            <person name="Cann I.K."/>
        </authorList>
    </citation>
    <scope>NUCLEOTIDE SEQUENCE [LARGE SCALE GENOMIC DNA]</scope>
    <source>
        <strain evidence="11 12">Z6</strain>
    </source>
</reference>
<evidence type="ECO:0000256" key="2">
    <source>
        <dbReference type="ARBA" id="ARBA00017703"/>
    </source>
</evidence>
<dbReference type="GO" id="GO:0009360">
    <property type="term" value="C:DNA polymerase III complex"/>
    <property type="evidence" value="ECO:0007669"/>
    <property type="project" value="InterPro"/>
</dbReference>
<evidence type="ECO:0000313" key="12">
    <source>
        <dbReference type="Proteomes" id="UP000093514"/>
    </source>
</evidence>
<dbReference type="InterPro" id="IPR005790">
    <property type="entry name" value="DNA_polIII_delta"/>
</dbReference>
<sequence>MQHIDILKKKLNQLDSVYLIYGEDRYLIEEFIEGFIDKFASKELKDFNLNIIEEDDQLVARLINSVKTLPFMAEKRIVIVYTYDLFKKKIKDVEIIHDLLADFPESTILLFVSYQKPKKGLRIFKEVKKIGQILKFEALKYKKLDDWIANQINSYGYQIENSAITLLEEAFNNDLQRLDSEINKIITFMGDNKFISTSDIEEIISKDWLIQDNIVFDFVDAIGQKDTSLALRLLSDIMQEGMDAKQILGMIARQIRLMLQSKLLSNEGLTVKQIAKRLNQHPYPIQKCLQQSNNFSIESLELALEKLFETDCRLVTGSDKNLEMELLVIKLKEAI</sequence>
<evidence type="ECO:0000313" key="11">
    <source>
        <dbReference type="EMBL" id="OCL25235.1"/>
    </source>
</evidence>
<dbReference type="NCBIfam" id="TIGR01128">
    <property type="entry name" value="holA"/>
    <property type="match status" value="1"/>
</dbReference>
<evidence type="ECO:0000256" key="8">
    <source>
        <dbReference type="ARBA" id="ARBA00049244"/>
    </source>
</evidence>
<dbReference type="Proteomes" id="UP000093514">
    <property type="component" value="Unassembled WGS sequence"/>
</dbReference>
<protein>
    <recommendedName>
        <fullName evidence="2">DNA polymerase III subunit delta</fullName>
        <ecNumber evidence="1">2.7.7.7</ecNumber>
    </recommendedName>
</protein>
<dbReference type="Gene3D" id="1.20.272.10">
    <property type="match status" value="1"/>
</dbReference>
<dbReference type="GO" id="GO:0003887">
    <property type="term" value="F:DNA-directed DNA polymerase activity"/>
    <property type="evidence" value="ECO:0007669"/>
    <property type="project" value="UniProtKB-KW"/>
</dbReference>
<dbReference type="Pfam" id="PF21694">
    <property type="entry name" value="DNA_pol3_delta_C"/>
    <property type="match status" value="1"/>
</dbReference>
<keyword evidence="12" id="KW-1185">Reference proteome</keyword>
<dbReference type="RefSeq" id="WP_068719140.1">
    <property type="nucleotide sequence ID" value="NZ_LWDV01000010.1"/>
</dbReference>
<evidence type="ECO:0000256" key="4">
    <source>
        <dbReference type="ARBA" id="ARBA00022695"/>
    </source>
</evidence>
<evidence type="ECO:0000256" key="1">
    <source>
        <dbReference type="ARBA" id="ARBA00012417"/>
    </source>
</evidence>
<dbReference type="GO" id="GO:0006261">
    <property type="term" value="P:DNA-templated DNA replication"/>
    <property type="evidence" value="ECO:0007669"/>
    <property type="project" value="TreeGrafter"/>
</dbReference>
<keyword evidence="5" id="KW-0235">DNA replication</keyword>